<evidence type="ECO:0000313" key="2">
    <source>
        <dbReference type="EMBL" id="SBW07118.1"/>
    </source>
</evidence>
<dbReference type="RefSeq" id="WP_296944547.1">
    <property type="nucleotide sequence ID" value="NZ_LT599032.1"/>
</dbReference>
<reference evidence="2" key="1">
    <citation type="submission" date="2016-04" db="EMBL/GenBank/DDBJ databases">
        <authorList>
            <person name="Evans L.H."/>
            <person name="Alamgir A."/>
            <person name="Owens N."/>
            <person name="Weber N.D."/>
            <person name="Virtaneva K."/>
            <person name="Barbian K."/>
            <person name="Babar A."/>
            <person name="Rosenke K."/>
        </authorList>
    </citation>
    <scope>NUCLEOTIDE SEQUENCE</scope>
    <source>
        <strain evidence="2">86-1</strain>
    </source>
</reference>
<protein>
    <recommendedName>
        <fullName evidence="3">DUF4230 domain-containing protein</fullName>
    </recommendedName>
</protein>
<feature type="transmembrane region" description="Helical" evidence="1">
    <location>
        <begin position="12"/>
        <end position="31"/>
    </location>
</feature>
<keyword evidence="1" id="KW-1133">Transmembrane helix</keyword>
<evidence type="ECO:0008006" key="3">
    <source>
        <dbReference type="Google" id="ProtNLM"/>
    </source>
</evidence>
<keyword evidence="1" id="KW-0812">Transmembrane</keyword>
<organism evidence="2">
    <name type="scientific">uncultured Dysgonomonas sp</name>
    <dbReference type="NCBI Taxonomy" id="206096"/>
    <lineage>
        <taxon>Bacteria</taxon>
        <taxon>Pseudomonadati</taxon>
        <taxon>Bacteroidota</taxon>
        <taxon>Bacteroidia</taxon>
        <taxon>Bacteroidales</taxon>
        <taxon>Dysgonomonadaceae</taxon>
        <taxon>Dysgonomonas</taxon>
        <taxon>environmental samples</taxon>
    </lineage>
</organism>
<dbReference type="AlphaFoldDB" id="A0A212K680"/>
<sequence length="203" mass="22866">MSGRNTIKQRSYINMLAIGILIGGIIMYLFGGKDKGGDKVEVSHNMIVEKIESLGNLEVLKYNIQDMVEYKKVRQWLPNAKTALIVSGEVICCIDLTRLKPEDIYTSGDSIRLTLPAPEVCHVAIDHSASRIYDMQFGLWESTQIADEAYRQAEKQLREQAAKLDMDSKSRDSAVNLLRPILQAMGFEHVLITFGQGKGYKER</sequence>
<dbReference type="EMBL" id="FLUM01000003">
    <property type="protein sequence ID" value="SBW07118.1"/>
    <property type="molecule type" value="Genomic_DNA"/>
</dbReference>
<keyword evidence="1" id="KW-0472">Membrane</keyword>
<proteinExistence type="predicted"/>
<name>A0A212K680_9BACT</name>
<accession>A0A212K680</accession>
<dbReference type="InterPro" id="IPR025324">
    <property type="entry name" value="DUF4230"/>
</dbReference>
<evidence type="ECO:0000256" key="1">
    <source>
        <dbReference type="SAM" id="Phobius"/>
    </source>
</evidence>
<dbReference type="Pfam" id="PF14014">
    <property type="entry name" value="DUF4230"/>
    <property type="match status" value="1"/>
</dbReference>
<gene>
    <name evidence="2" type="ORF">KL86DYS1_31582</name>
</gene>